<keyword evidence="4" id="KW-1185">Reference proteome</keyword>
<dbReference type="EMBL" id="FN649036">
    <property type="protein sequence ID" value="CBJ27665.1"/>
    <property type="molecule type" value="Genomic_DNA"/>
</dbReference>
<dbReference type="STRING" id="2880.D7G7B4"/>
<feature type="compositionally biased region" description="Acidic residues" evidence="1">
    <location>
        <begin position="312"/>
        <end position="324"/>
    </location>
</feature>
<dbReference type="Pfam" id="PF02492">
    <property type="entry name" value="cobW"/>
    <property type="match status" value="2"/>
</dbReference>
<dbReference type="InterPro" id="IPR003495">
    <property type="entry name" value="CobW/HypB/UreG_nucleotide-bd"/>
</dbReference>
<sequence>MRLRDMSPGSATVWYAFLVNASMMRRSVLASTTGRLQPAAFIGTIVTTTSRAGRGSLASDGPASGGRRATTREVFMGFRSPWFSSSRSTDSSGVQRLQPWWQRHHHRHRNEFATKSRFAATPTAAAAAATGAERESGIPLPTAAGGGAVVKGDSGSGRSDKSATPAAAMKVTLLSGFLGAGKTTLMSNVLRQAREEKLSLAVIVNDMADINVDAQLLTLGNGLDQGDLAAAGASGSAVAGESSSGVTSVAMQDGCICCTLKDELLLEVGAMAKEGKYDHLIIESTGISDPAPVAEALVESDCSTNDTGYFFDGEDDDDDDDEESTGSAAPLERGESEAVGGGGGEGGMYSLDTLVTVVDSTSFLDEVRKADDLEERGLESGEGDTRTIADLLMSQVEFANVILLNKSDLATEEDMAALEGLVRRLNPTARVERTVSSAVGLAEVLGTGEFDLEEASKAAGWLRLANEHSPA</sequence>
<proteinExistence type="predicted"/>
<feature type="domain" description="CobW/HypB/UreG nucleotide-binding" evidence="2">
    <location>
        <begin position="171"/>
        <end position="302"/>
    </location>
</feature>
<feature type="region of interest" description="Disordered" evidence="1">
    <location>
        <begin position="307"/>
        <end position="345"/>
    </location>
</feature>
<feature type="region of interest" description="Disordered" evidence="1">
    <location>
        <begin position="123"/>
        <end position="164"/>
    </location>
</feature>
<organism evidence="3 4">
    <name type="scientific">Ectocarpus siliculosus</name>
    <name type="common">Brown alga</name>
    <name type="synonym">Conferva siliculosa</name>
    <dbReference type="NCBI Taxonomy" id="2880"/>
    <lineage>
        <taxon>Eukaryota</taxon>
        <taxon>Sar</taxon>
        <taxon>Stramenopiles</taxon>
        <taxon>Ochrophyta</taxon>
        <taxon>PX clade</taxon>
        <taxon>Phaeophyceae</taxon>
        <taxon>Ectocarpales</taxon>
        <taxon>Ectocarpaceae</taxon>
        <taxon>Ectocarpus</taxon>
    </lineage>
</organism>
<dbReference type="InterPro" id="IPR051927">
    <property type="entry name" value="Zn_Chap_cDPG_Synth"/>
</dbReference>
<name>D7G7B4_ECTSI</name>
<dbReference type="PANTHER" id="PTHR43603">
    <property type="entry name" value="COBW DOMAIN-CONTAINING PROTEIN DDB_G0274527"/>
    <property type="match status" value="1"/>
</dbReference>
<dbReference type="eggNOG" id="KOG2743">
    <property type="taxonomic scope" value="Eukaryota"/>
</dbReference>
<dbReference type="Gene3D" id="3.40.50.300">
    <property type="entry name" value="P-loop containing nucleotide triphosphate hydrolases"/>
    <property type="match status" value="1"/>
</dbReference>
<dbReference type="InterPro" id="IPR027417">
    <property type="entry name" value="P-loop_NTPase"/>
</dbReference>
<dbReference type="SUPFAM" id="SSF52540">
    <property type="entry name" value="P-loop containing nucleoside triphosphate hydrolases"/>
    <property type="match status" value="1"/>
</dbReference>
<dbReference type="Proteomes" id="UP000002630">
    <property type="component" value="Linkage Group LG28"/>
</dbReference>
<evidence type="ECO:0000313" key="3">
    <source>
        <dbReference type="EMBL" id="CBJ27665.1"/>
    </source>
</evidence>
<dbReference type="CDD" id="cd03112">
    <property type="entry name" value="CobW-like"/>
    <property type="match status" value="1"/>
</dbReference>
<gene>
    <name evidence="3" type="ORF">Esi_0080_0068</name>
</gene>
<dbReference type="AlphaFoldDB" id="D7G7B4"/>
<feature type="domain" description="CobW/HypB/UreG nucleotide-binding" evidence="2">
    <location>
        <begin position="347"/>
        <end position="431"/>
    </location>
</feature>
<dbReference type="OrthoDB" id="272672at2759"/>
<protein>
    <submittedName>
        <fullName evidence="3">Cobalamin synthesis protein, P47K</fullName>
    </submittedName>
</protein>
<dbReference type="InParanoid" id="D7G7B4"/>
<accession>D7G7B4</accession>
<dbReference type="EMBL" id="FN649753">
    <property type="protein sequence ID" value="CBJ27665.1"/>
    <property type="molecule type" value="Genomic_DNA"/>
</dbReference>
<evidence type="ECO:0000259" key="2">
    <source>
        <dbReference type="Pfam" id="PF02492"/>
    </source>
</evidence>
<reference evidence="3 4" key="1">
    <citation type="journal article" date="2010" name="Nature">
        <title>The Ectocarpus genome and the independent evolution of multicellularity in brown algae.</title>
        <authorList>
            <person name="Cock J.M."/>
            <person name="Sterck L."/>
            <person name="Rouze P."/>
            <person name="Scornet D."/>
            <person name="Allen A.E."/>
            <person name="Amoutzias G."/>
            <person name="Anthouard V."/>
            <person name="Artiguenave F."/>
            <person name="Aury J.M."/>
            <person name="Badger J.H."/>
            <person name="Beszteri B."/>
            <person name="Billiau K."/>
            <person name="Bonnet E."/>
            <person name="Bothwell J.H."/>
            <person name="Bowler C."/>
            <person name="Boyen C."/>
            <person name="Brownlee C."/>
            <person name="Carrano C.J."/>
            <person name="Charrier B."/>
            <person name="Cho G.Y."/>
            <person name="Coelho S.M."/>
            <person name="Collen J."/>
            <person name="Corre E."/>
            <person name="Da Silva C."/>
            <person name="Delage L."/>
            <person name="Delaroque N."/>
            <person name="Dittami S.M."/>
            <person name="Doulbeau S."/>
            <person name="Elias M."/>
            <person name="Farnham G."/>
            <person name="Gachon C.M."/>
            <person name="Gschloessl B."/>
            <person name="Heesch S."/>
            <person name="Jabbari K."/>
            <person name="Jubin C."/>
            <person name="Kawai H."/>
            <person name="Kimura K."/>
            <person name="Kloareg B."/>
            <person name="Kupper F.C."/>
            <person name="Lang D."/>
            <person name="Le Bail A."/>
            <person name="Leblanc C."/>
            <person name="Lerouge P."/>
            <person name="Lohr M."/>
            <person name="Lopez P.J."/>
            <person name="Martens C."/>
            <person name="Maumus F."/>
            <person name="Michel G."/>
            <person name="Miranda-Saavedra D."/>
            <person name="Morales J."/>
            <person name="Moreau H."/>
            <person name="Motomura T."/>
            <person name="Nagasato C."/>
            <person name="Napoli C.A."/>
            <person name="Nelson D.R."/>
            <person name="Nyvall-Collen P."/>
            <person name="Peters A.F."/>
            <person name="Pommier C."/>
            <person name="Potin P."/>
            <person name="Poulain J."/>
            <person name="Quesneville H."/>
            <person name="Read B."/>
            <person name="Rensing S.A."/>
            <person name="Ritter A."/>
            <person name="Rousvoal S."/>
            <person name="Samanta M."/>
            <person name="Samson G."/>
            <person name="Schroeder D.C."/>
            <person name="Segurens B."/>
            <person name="Strittmatter M."/>
            <person name="Tonon T."/>
            <person name="Tregear J.W."/>
            <person name="Valentin K."/>
            <person name="von Dassow P."/>
            <person name="Yamagishi T."/>
            <person name="Van de Peer Y."/>
            <person name="Wincker P."/>
        </authorList>
    </citation>
    <scope>NUCLEOTIDE SEQUENCE [LARGE SCALE GENOMIC DNA]</scope>
    <source>
        <strain evidence="4">Ec32 / CCAP1310/4</strain>
    </source>
</reference>
<evidence type="ECO:0000313" key="4">
    <source>
        <dbReference type="Proteomes" id="UP000002630"/>
    </source>
</evidence>
<dbReference type="PANTHER" id="PTHR43603:SF1">
    <property type="entry name" value="ZINC-REGULATED GTPASE METALLOPROTEIN ACTIVATOR 1"/>
    <property type="match status" value="1"/>
</dbReference>
<evidence type="ECO:0000256" key="1">
    <source>
        <dbReference type="SAM" id="MobiDB-lite"/>
    </source>
</evidence>